<keyword evidence="1" id="KW-0472">Membrane</keyword>
<dbReference type="EnsemblPlants" id="Solyc11g069167.1.1">
    <property type="protein sequence ID" value="Solyc11g069167.1.1"/>
    <property type="gene ID" value="Solyc11g069167.1"/>
</dbReference>
<keyword evidence="1" id="KW-0812">Transmembrane</keyword>
<dbReference type="AlphaFoldDB" id="A0A3Q7IZW6"/>
<dbReference type="Proteomes" id="UP000004994">
    <property type="component" value="Chromosome 11"/>
</dbReference>
<keyword evidence="1" id="KW-1133">Transmembrane helix</keyword>
<reference evidence="2" key="2">
    <citation type="submission" date="2019-01" db="UniProtKB">
        <authorList>
            <consortium name="EnsemblPlants"/>
        </authorList>
    </citation>
    <scope>IDENTIFICATION</scope>
    <source>
        <strain evidence="2">cv. Heinz 1706</strain>
    </source>
</reference>
<organism evidence="2">
    <name type="scientific">Solanum lycopersicum</name>
    <name type="common">Tomato</name>
    <name type="synonym">Lycopersicon esculentum</name>
    <dbReference type="NCBI Taxonomy" id="4081"/>
    <lineage>
        <taxon>Eukaryota</taxon>
        <taxon>Viridiplantae</taxon>
        <taxon>Streptophyta</taxon>
        <taxon>Embryophyta</taxon>
        <taxon>Tracheophyta</taxon>
        <taxon>Spermatophyta</taxon>
        <taxon>Magnoliopsida</taxon>
        <taxon>eudicotyledons</taxon>
        <taxon>Gunneridae</taxon>
        <taxon>Pentapetalae</taxon>
        <taxon>asterids</taxon>
        <taxon>lamiids</taxon>
        <taxon>Solanales</taxon>
        <taxon>Solanaceae</taxon>
        <taxon>Solanoideae</taxon>
        <taxon>Solaneae</taxon>
        <taxon>Solanum</taxon>
        <taxon>Solanum subgen. Lycopersicon</taxon>
    </lineage>
</organism>
<evidence type="ECO:0000313" key="2">
    <source>
        <dbReference type="EnsemblPlants" id="Solyc11g069167.1.1"/>
    </source>
</evidence>
<sequence length="176" mass="20619">QTICWVIRIKTSKIPNFFVDVRQYLRYASSWLSRPIQLIFKVIRIPTSKMPKNFVDVCQDLVYAASCPSRPVQPILKGDPDYDLKNAKFFYGRASRPWLCIQLALASTIIFWVIRIPTSKMPNFFVDVRQDLVYVSGWPTRHFQPILKVKRAPKRAYHSFRRFLCANSNNFLGDLD</sequence>
<evidence type="ECO:0000313" key="3">
    <source>
        <dbReference type="Proteomes" id="UP000004994"/>
    </source>
</evidence>
<name>A0A3Q7IZW6_SOLLC</name>
<proteinExistence type="predicted"/>
<keyword evidence="3" id="KW-1185">Reference proteome</keyword>
<feature type="transmembrane region" description="Helical" evidence="1">
    <location>
        <begin position="98"/>
        <end position="114"/>
    </location>
</feature>
<dbReference type="InParanoid" id="A0A3Q7IZW6"/>
<accession>A0A3Q7IZW6</accession>
<protein>
    <submittedName>
        <fullName evidence="2">Uncharacterized protein</fullName>
    </submittedName>
</protein>
<dbReference type="Gramene" id="Solyc11g069167.1.1">
    <property type="protein sequence ID" value="Solyc11g069167.1.1"/>
    <property type="gene ID" value="Solyc11g069167.1"/>
</dbReference>
<reference evidence="2" key="1">
    <citation type="journal article" date="2012" name="Nature">
        <title>The tomato genome sequence provides insights into fleshy fruit evolution.</title>
        <authorList>
            <consortium name="Tomato Genome Consortium"/>
        </authorList>
    </citation>
    <scope>NUCLEOTIDE SEQUENCE [LARGE SCALE GENOMIC DNA]</scope>
    <source>
        <strain evidence="2">cv. Heinz 1706</strain>
    </source>
</reference>
<evidence type="ECO:0000256" key="1">
    <source>
        <dbReference type="SAM" id="Phobius"/>
    </source>
</evidence>